<evidence type="ECO:0000313" key="2">
    <source>
        <dbReference type="EMBL" id="CDM62007.1"/>
    </source>
</evidence>
<accession>W6RLM2</accession>
<proteinExistence type="predicted"/>
<reference evidence="2" key="1">
    <citation type="submission" date="2013-11" db="EMBL/GenBank/DDBJ databases">
        <title>Draft genome sequence of the broad-host-range Rhizobium sp. LPU83 strain, a member of the low-genetic diversity Oregon-like Rhizobium sp. group.</title>
        <authorList>
            <person name="Wibberg D."/>
            <person name="Puehler A."/>
            <person name="Schlueter A."/>
        </authorList>
    </citation>
    <scope>NUCLEOTIDE SEQUENCE [LARGE SCALE GENOMIC DNA]</scope>
    <source>
        <strain evidence="2">LPU83</strain>
        <plasmid evidence="2">pLPU83d</plasmid>
    </source>
</reference>
<keyword evidence="3" id="KW-1185">Reference proteome</keyword>
<evidence type="ECO:0000256" key="1">
    <source>
        <dbReference type="SAM" id="SignalP"/>
    </source>
</evidence>
<feature type="chain" id="PRO_5004881094" evidence="1">
    <location>
        <begin position="18"/>
        <end position="103"/>
    </location>
</feature>
<organism evidence="2 3">
    <name type="scientific">Rhizobium favelukesii</name>
    <dbReference type="NCBI Taxonomy" id="348824"/>
    <lineage>
        <taxon>Bacteria</taxon>
        <taxon>Pseudomonadati</taxon>
        <taxon>Pseudomonadota</taxon>
        <taxon>Alphaproteobacteria</taxon>
        <taxon>Hyphomicrobiales</taxon>
        <taxon>Rhizobiaceae</taxon>
        <taxon>Rhizobium/Agrobacterium group</taxon>
        <taxon>Rhizobium</taxon>
    </lineage>
</organism>
<keyword evidence="2" id="KW-0614">Plasmid</keyword>
<gene>
    <name evidence="2" type="ORF">LPU83_pLPU83d_0636</name>
</gene>
<feature type="signal peptide" evidence="1">
    <location>
        <begin position="1"/>
        <end position="17"/>
    </location>
</feature>
<dbReference type="Proteomes" id="UP000019443">
    <property type="component" value="Plasmid pLPU83d"/>
</dbReference>
<dbReference type="KEGG" id="rhl:LPU83_pLPU83d_0636"/>
<sequence length="103" mass="10693">MNTITHTLSLTLGVAVAAGSAGLTPFPTTVLAQDHSHDAVGFEGKVILKTTTTATDQPLTLPQTDKPEVTSMVITIQPNGHSNLHRHPVPIIAHVGRNAGNSG</sequence>
<keyword evidence="1" id="KW-0732">Signal</keyword>
<dbReference type="AlphaFoldDB" id="W6RLM2"/>
<name>W6RLM2_9HYPH</name>
<protein>
    <submittedName>
        <fullName evidence="2">Secreted protein</fullName>
    </submittedName>
</protein>
<evidence type="ECO:0000313" key="3">
    <source>
        <dbReference type="Proteomes" id="UP000019443"/>
    </source>
</evidence>
<dbReference type="EMBL" id="HG916855">
    <property type="protein sequence ID" value="CDM62007.1"/>
    <property type="molecule type" value="Genomic_DNA"/>
</dbReference>
<geneLocation type="plasmid" evidence="2 3">
    <name>pLPU83d</name>
</geneLocation>
<dbReference type="RefSeq" id="WP_037071701.1">
    <property type="nucleotide sequence ID" value="NZ_ATTO01000183.1"/>
</dbReference>
<dbReference type="PATRIC" id="fig|348824.6.peg.6287"/>
<dbReference type="HOGENOM" id="CLU_2261572_0_0_5"/>